<keyword evidence="3" id="KW-1185">Reference proteome</keyword>
<proteinExistence type="predicted"/>
<dbReference type="OrthoDB" id="9764164at2"/>
<keyword evidence="1" id="KW-0732">Signal</keyword>
<dbReference type="EMBL" id="CP012898">
    <property type="protein sequence ID" value="ALJ05810.1"/>
    <property type="molecule type" value="Genomic_DNA"/>
</dbReference>
<dbReference type="PROSITE" id="PS51257">
    <property type="entry name" value="PROKAR_LIPOPROTEIN"/>
    <property type="match status" value="1"/>
</dbReference>
<organism evidence="2 3">
    <name type="scientific">Pseudalgibacter alginicilyticus</name>
    <dbReference type="NCBI Taxonomy" id="1736674"/>
    <lineage>
        <taxon>Bacteria</taxon>
        <taxon>Pseudomonadati</taxon>
        <taxon>Bacteroidota</taxon>
        <taxon>Flavobacteriia</taxon>
        <taxon>Flavobacteriales</taxon>
        <taxon>Flavobacteriaceae</taxon>
        <taxon>Pseudalgibacter</taxon>
    </lineage>
</organism>
<dbReference type="GO" id="GO:0016788">
    <property type="term" value="F:hydrolase activity, acting on ester bonds"/>
    <property type="evidence" value="ECO:0007669"/>
    <property type="project" value="UniProtKB-ARBA"/>
</dbReference>
<name>A0A0P0CI01_9FLAO</name>
<feature type="chain" id="PRO_5006042608" evidence="1">
    <location>
        <begin position="21"/>
        <end position="514"/>
    </location>
</feature>
<dbReference type="KEGG" id="ahz:APS56_12030"/>
<protein>
    <submittedName>
        <fullName evidence="2">G-D-S-L family lipolytic protein</fullName>
    </submittedName>
</protein>
<dbReference type="InterPro" id="IPR036514">
    <property type="entry name" value="SGNH_hydro_sf"/>
</dbReference>
<dbReference type="AlphaFoldDB" id="A0A0P0CI01"/>
<sequence>MKHIKYLLLFAILIGFTACSDDDSNTNDDVALPELTAGSVDFSSYVALGASFSAGFTDSALFEASQINSFPNILSQQFAKIGGGDFTQPLMNDNIGGIALGGTQLPGSTLEPRLVFGGSAPVPLSTVIGPITSTTDLAINNLKGPFNNMGVPGAKSFHLLFDGYGNIANLVSKTANPYFIRMASSATATMLGDAMAKNPTFFTLSEIGGNDVLGYALSGGDDTDAITPNAGAVGVGFDATFNYLISTLTSGGAKGVITNVPNITDLPHFTTVPYNPVQLDATTAAQLNASFATYNEGLQNVLDGINAGVIPSQAAPNFNQDEVNKRKINFSAGNNAVLILDESLSDLTGINSRLTNMRQATSDDLLILSASTFIGTLAVPGNAQTVNGVAVPLADKWVLTPNEQATIKEATDAYNATIESVANANTNVALVDLNSILKQLASTGIPFDDYTMNAKLVTGGAISLDGIHLTARGYAFMANKFLEAIDAAFGSNFIASGNVAKAGDYPTNYSPLLQ</sequence>
<dbReference type="SUPFAM" id="SSF52266">
    <property type="entry name" value="SGNH hydrolase"/>
    <property type="match status" value="1"/>
</dbReference>
<dbReference type="Proteomes" id="UP000057981">
    <property type="component" value="Chromosome"/>
</dbReference>
<feature type="signal peptide" evidence="1">
    <location>
        <begin position="1"/>
        <end position="20"/>
    </location>
</feature>
<accession>A0A0P0CI01</accession>
<dbReference type="Gene3D" id="3.40.50.1110">
    <property type="entry name" value="SGNH hydrolase"/>
    <property type="match status" value="2"/>
</dbReference>
<evidence type="ECO:0000313" key="2">
    <source>
        <dbReference type="EMBL" id="ALJ05810.1"/>
    </source>
</evidence>
<evidence type="ECO:0000313" key="3">
    <source>
        <dbReference type="Proteomes" id="UP000057981"/>
    </source>
</evidence>
<dbReference type="STRING" id="1736674.APS56_12030"/>
<evidence type="ECO:0000256" key="1">
    <source>
        <dbReference type="SAM" id="SignalP"/>
    </source>
</evidence>
<dbReference type="RefSeq" id="WP_054728468.1">
    <property type="nucleotide sequence ID" value="NZ_CP012898.1"/>
</dbReference>
<gene>
    <name evidence="2" type="ORF">APS56_12030</name>
</gene>
<reference evidence="2 3" key="1">
    <citation type="submission" date="2015-10" db="EMBL/GenBank/DDBJ databases">
        <authorList>
            <person name="Gilbert D.G."/>
        </authorList>
    </citation>
    <scope>NUCLEOTIDE SEQUENCE [LARGE SCALE GENOMIC DNA]</scope>
    <source>
        <strain evidence="3">HZ-22</strain>
    </source>
</reference>
<dbReference type="PATRIC" id="fig|1736674.3.peg.2466"/>